<dbReference type="EMBL" id="JASMQC010000016">
    <property type="protein sequence ID" value="KAK1939154.1"/>
    <property type="molecule type" value="Genomic_DNA"/>
</dbReference>
<evidence type="ECO:0000313" key="2">
    <source>
        <dbReference type="Proteomes" id="UP001259832"/>
    </source>
</evidence>
<sequence>MPIETAKCSSKRCSEKGHSKVKCWMLHPELRPAWIKDGGGKRAGAVAVTTATGNSTSQNGTNKMWAALHAIQTDLTKIKADLN</sequence>
<reference evidence="1" key="1">
    <citation type="submission" date="2023-08" db="EMBL/GenBank/DDBJ databases">
        <title>Reference Genome Resource for the Citrus Pathogen Phytophthora citrophthora.</title>
        <authorList>
            <person name="Moller H."/>
            <person name="Coetzee B."/>
            <person name="Rose L.J."/>
            <person name="Van Niekerk J.M."/>
        </authorList>
    </citation>
    <scope>NUCLEOTIDE SEQUENCE</scope>
    <source>
        <strain evidence="1">STE-U-9442</strain>
    </source>
</reference>
<comment type="caution">
    <text evidence="1">The sequence shown here is derived from an EMBL/GenBank/DDBJ whole genome shotgun (WGS) entry which is preliminary data.</text>
</comment>
<keyword evidence="2" id="KW-1185">Reference proteome</keyword>
<dbReference type="Proteomes" id="UP001259832">
    <property type="component" value="Unassembled WGS sequence"/>
</dbReference>
<gene>
    <name evidence="1" type="ORF">P3T76_008538</name>
</gene>
<evidence type="ECO:0000313" key="1">
    <source>
        <dbReference type="EMBL" id="KAK1939154.1"/>
    </source>
</evidence>
<name>A0AAD9GIM7_9STRA</name>
<protein>
    <submittedName>
        <fullName evidence="1">Uncharacterized protein</fullName>
    </submittedName>
</protein>
<dbReference type="AlphaFoldDB" id="A0AAD9GIM7"/>
<organism evidence="1 2">
    <name type="scientific">Phytophthora citrophthora</name>
    <dbReference type="NCBI Taxonomy" id="4793"/>
    <lineage>
        <taxon>Eukaryota</taxon>
        <taxon>Sar</taxon>
        <taxon>Stramenopiles</taxon>
        <taxon>Oomycota</taxon>
        <taxon>Peronosporomycetes</taxon>
        <taxon>Peronosporales</taxon>
        <taxon>Peronosporaceae</taxon>
        <taxon>Phytophthora</taxon>
    </lineage>
</organism>
<proteinExistence type="predicted"/>
<accession>A0AAD9GIM7</accession>